<reference evidence="2" key="1">
    <citation type="submission" date="2019-12" db="EMBL/GenBank/DDBJ databases">
        <title>Genome sequencing and annotation of Brassica cretica.</title>
        <authorList>
            <person name="Studholme D.J."/>
            <person name="Sarris P."/>
        </authorList>
    </citation>
    <scope>NUCLEOTIDE SEQUENCE</scope>
    <source>
        <strain evidence="2">PFS-109/04</strain>
        <tissue evidence="2">Leaf</tissue>
    </source>
</reference>
<name>A0A8S9QI56_BRACR</name>
<evidence type="ECO:0000313" key="3">
    <source>
        <dbReference type="Proteomes" id="UP000712600"/>
    </source>
</evidence>
<accession>A0A8S9QI56</accession>
<dbReference type="AlphaFoldDB" id="A0A8S9QI56"/>
<dbReference type="EMBL" id="QGKX02001290">
    <property type="protein sequence ID" value="KAF3537934.1"/>
    <property type="molecule type" value="Genomic_DNA"/>
</dbReference>
<dbReference type="Proteomes" id="UP000712600">
    <property type="component" value="Unassembled WGS sequence"/>
</dbReference>
<evidence type="ECO:0000313" key="2">
    <source>
        <dbReference type="EMBL" id="KAF3537934.1"/>
    </source>
</evidence>
<sequence>MLYQRSDATSHPENSSLPKCRRVGSINHEGTTVSVHLIPGTTELHVHDKSSLPASSPVLEGNNQVTSASLQACPVSKEPLMHHVADLFSPAPVGDSTHQMSNVSGHSQTHDSPRSVIPSFSLGLTQEIDAPNHGEDEEMGDNETEPGLATYSYIIIITQPDMTKQLVVCCEKVAVYGP</sequence>
<gene>
    <name evidence="2" type="ORF">F2Q69_00024423</name>
</gene>
<proteinExistence type="predicted"/>
<feature type="region of interest" description="Disordered" evidence="1">
    <location>
        <begin position="1"/>
        <end position="22"/>
    </location>
</feature>
<protein>
    <submittedName>
        <fullName evidence="2">Uncharacterized protein</fullName>
    </submittedName>
</protein>
<feature type="compositionally biased region" description="Polar residues" evidence="1">
    <location>
        <begin position="1"/>
        <end position="17"/>
    </location>
</feature>
<organism evidence="2 3">
    <name type="scientific">Brassica cretica</name>
    <name type="common">Mustard</name>
    <dbReference type="NCBI Taxonomy" id="69181"/>
    <lineage>
        <taxon>Eukaryota</taxon>
        <taxon>Viridiplantae</taxon>
        <taxon>Streptophyta</taxon>
        <taxon>Embryophyta</taxon>
        <taxon>Tracheophyta</taxon>
        <taxon>Spermatophyta</taxon>
        <taxon>Magnoliopsida</taxon>
        <taxon>eudicotyledons</taxon>
        <taxon>Gunneridae</taxon>
        <taxon>Pentapetalae</taxon>
        <taxon>rosids</taxon>
        <taxon>malvids</taxon>
        <taxon>Brassicales</taxon>
        <taxon>Brassicaceae</taxon>
        <taxon>Brassiceae</taxon>
        <taxon>Brassica</taxon>
    </lineage>
</organism>
<evidence type="ECO:0000256" key="1">
    <source>
        <dbReference type="SAM" id="MobiDB-lite"/>
    </source>
</evidence>
<comment type="caution">
    <text evidence="2">The sequence shown here is derived from an EMBL/GenBank/DDBJ whole genome shotgun (WGS) entry which is preliminary data.</text>
</comment>